<dbReference type="AlphaFoldDB" id="A0A9Q1KK47"/>
<evidence type="ECO:0008006" key="4">
    <source>
        <dbReference type="Google" id="ProtNLM"/>
    </source>
</evidence>
<dbReference type="OrthoDB" id="723791at2759"/>
<comment type="caution">
    <text evidence="2">The sequence shown here is derived from an EMBL/GenBank/DDBJ whole genome shotgun (WGS) entry which is preliminary data.</text>
</comment>
<reference evidence="2" key="1">
    <citation type="submission" date="2022-04" db="EMBL/GenBank/DDBJ databases">
        <title>Carnegiea gigantea Genome sequencing and assembly v2.</title>
        <authorList>
            <person name="Copetti D."/>
            <person name="Sanderson M.J."/>
            <person name="Burquez A."/>
            <person name="Wojciechowski M.F."/>
        </authorList>
    </citation>
    <scope>NUCLEOTIDE SEQUENCE</scope>
    <source>
        <strain evidence="2">SGP5-SGP5p</strain>
        <tissue evidence="2">Aerial part</tissue>
    </source>
</reference>
<dbReference type="EMBL" id="JAKOGI010000098">
    <property type="protein sequence ID" value="KAJ8444430.1"/>
    <property type="molecule type" value="Genomic_DNA"/>
</dbReference>
<keyword evidence="3" id="KW-1185">Reference proteome</keyword>
<proteinExistence type="predicted"/>
<evidence type="ECO:0000256" key="1">
    <source>
        <dbReference type="SAM" id="MobiDB-lite"/>
    </source>
</evidence>
<evidence type="ECO:0000313" key="2">
    <source>
        <dbReference type="EMBL" id="KAJ8444430.1"/>
    </source>
</evidence>
<organism evidence="2 3">
    <name type="scientific">Carnegiea gigantea</name>
    <dbReference type="NCBI Taxonomy" id="171969"/>
    <lineage>
        <taxon>Eukaryota</taxon>
        <taxon>Viridiplantae</taxon>
        <taxon>Streptophyta</taxon>
        <taxon>Embryophyta</taxon>
        <taxon>Tracheophyta</taxon>
        <taxon>Spermatophyta</taxon>
        <taxon>Magnoliopsida</taxon>
        <taxon>eudicotyledons</taxon>
        <taxon>Gunneridae</taxon>
        <taxon>Pentapetalae</taxon>
        <taxon>Caryophyllales</taxon>
        <taxon>Cactineae</taxon>
        <taxon>Cactaceae</taxon>
        <taxon>Cactoideae</taxon>
        <taxon>Echinocereeae</taxon>
        <taxon>Carnegiea</taxon>
    </lineage>
</organism>
<accession>A0A9Q1KK47</accession>
<feature type="compositionally biased region" description="Acidic residues" evidence="1">
    <location>
        <begin position="27"/>
        <end position="44"/>
    </location>
</feature>
<feature type="compositionally biased region" description="Low complexity" evidence="1">
    <location>
        <begin position="16"/>
        <end position="26"/>
    </location>
</feature>
<evidence type="ECO:0000313" key="3">
    <source>
        <dbReference type="Proteomes" id="UP001153076"/>
    </source>
</evidence>
<name>A0A9Q1KK47_9CARY</name>
<feature type="region of interest" description="Disordered" evidence="1">
    <location>
        <begin position="1"/>
        <end position="60"/>
    </location>
</feature>
<dbReference type="Proteomes" id="UP001153076">
    <property type="component" value="Unassembled WGS sequence"/>
</dbReference>
<sequence length="533" mass="59822">MDVDGGEVGKGSTMAVVSSNDSVSLVEESDDDVGVSGSDGDDSDDVAHVDADSGDGSGTRGERGVVLVSVRGRCTLEKICKFDKTLEPHQREVIEGMILKPILDYRPFSMQWDLTTALVKAWVPRRKPFRLAGRLVCQRVEFGEDDLSATELVRMVRLRMAQYVAEKSGKLKMEKGSKKPVFRNYLKVVNKLLDANKEPEKLGLWLSLYAWMVMSGVMFLRTPYGVAWSVHTYIEDIRGWGEYAWAEAVWRLLVEALRRCSGNTVSYVSLLSSQMWFYEHTARFAKHDKGRFPRLASWDSVDHGRRYDAFELVEGIKESEVIPVLRPREEEMMVRIVRHFMGADGFQYFLLDGEGVLSYEERLEQTREELCTKKEKHIDIERKLQFWMTHAKELEARLNMGKAHGYHPDAGPQCAEPNVVPFAAVEDVWQTPFDATVVSCREGKVDAHEHRDEWQHFDSVLRESAAVPETAEGRDRTTTDSGVRCVDEGDVAGHIGPGDSATMAPASSAANVKVGTPAGIEKLRLEATIEPGM</sequence>
<gene>
    <name evidence="2" type="ORF">Cgig2_005952</name>
</gene>
<protein>
    <recommendedName>
        <fullName evidence="4">Aminotransferase-like plant mobile domain-containing protein</fullName>
    </recommendedName>
</protein>